<dbReference type="GO" id="GO:0003700">
    <property type="term" value="F:DNA-binding transcription factor activity"/>
    <property type="evidence" value="ECO:0007669"/>
    <property type="project" value="InterPro"/>
</dbReference>
<evidence type="ECO:0000259" key="4">
    <source>
        <dbReference type="PROSITE" id="PS01124"/>
    </source>
</evidence>
<name>A0A1D7VXF9_9ACTN</name>
<evidence type="ECO:0000256" key="3">
    <source>
        <dbReference type="ARBA" id="ARBA00023163"/>
    </source>
</evidence>
<dbReference type="PROSITE" id="PS01124">
    <property type="entry name" value="HTH_ARAC_FAMILY_2"/>
    <property type="match status" value="1"/>
</dbReference>
<keyword evidence="3" id="KW-0804">Transcription</keyword>
<dbReference type="Gene3D" id="1.10.10.60">
    <property type="entry name" value="Homeodomain-like"/>
    <property type="match status" value="1"/>
</dbReference>
<dbReference type="Gene3D" id="3.40.50.880">
    <property type="match status" value="1"/>
</dbReference>
<dbReference type="GO" id="GO:0043565">
    <property type="term" value="F:sequence-specific DNA binding"/>
    <property type="evidence" value="ECO:0007669"/>
    <property type="project" value="InterPro"/>
</dbReference>
<dbReference type="InterPro" id="IPR009057">
    <property type="entry name" value="Homeodomain-like_sf"/>
</dbReference>
<dbReference type="SUPFAM" id="SSF52317">
    <property type="entry name" value="Class I glutamine amidotransferase-like"/>
    <property type="match status" value="1"/>
</dbReference>
<dbReference type="AlphaFoldDB" id="A0A1D7VXF9"/>
<dbReference type="InterPro" id="IPR002818">
    <property type="entry name" value="DJ-1/PfpI"/>
</dbReference>
<dbReference type="PANTHER" id="PTHR43130:SF3">
    <property type="entry name" value="HTH-TYPE TRANSCRIPTIONAL REGULATOR RV1931C"/>
    <property type="match status" value="1"/>
</dbReference>
<protein>
    <submittedName>
        <fullName evidence="5">AraC family transcriptional regulator</fullName>
    </submittedName>
</protein>
<organism evidence="5 6">
    <name type="scientific">Streptomyces lydicus</name>
    <dbReference type="NCBI Taxonomy" id="47763"/>
    <lineage>
        <taxon>Bacteria</taxon>
        <taxon>Bacillati</taxon>
        <taxon>Actinomycetota</taxon>
        <taxon>Actinomycetes</taxon>
        <taxon>Kitasatosporales</taxon>
        <taxon>Streptomycetaceae</taxon>
        <taxon>Streptomyces</taxon>
    </lineage>
</organism>
<keyword evidence="1" id="KW-0805">Transcription regulation</keyword>
<dbReference type="InterPro" id="IPR029062">
    <property type="entry name" value="Class_I_gatase-like"/>
</dbReference>
<dbReference type="SUPFAM" id="SSF46689">
    <property type="entry name" value="Homeodomain-like"/>
    <property type="match status" value="2"/>
</dbReference>
<dbReference type="SMART" id="SM00342">
    <property type="entry name" value="HTH_ARAC"/>
    <property type="match status" value="1"/>
</dbReference>
<evidence type="ECO:0000313" key="5">
    <source>
        <dbReference type="EMBL" id="AOP51422.1"/>
    </source>
</evidence>
<dbReference type="InterPro" id="IPR018062">
    <property type="entry name" value="HTH_AraC-typ_CS"/>
</dbReference>
<dbReference type="InterPro" id="IPR018060">
    <property type="entry name" value="HTH_AraC"/>
</dbReference>
<evidence type="ECO:0000256" key="2">
    <source>
        <dbReference type="ARBA" id="ARBA00023125"/>
    </source>
</evidence>
<dbReference type="Proteomes" id="UP000094094">
    <property type="component" value="Chromosome"/>
</dbReference>
<dbReference type="Pfam" id="PF12833">
    <property type="entry name" value="HTH_18"/>
    <property type="match status" value="1"/>
</dbReference>
<evidence type="ECO:0000256" key="1">
    <source>
        <dbReference type="ARBA" id="ARBA00023015"/>
    </source>
</evidence>
<proteinExistence type="predicted"/>
<dbReference type="InterPro" id="IPR052158">
    <property type="entry name" value="INH-QAR"/>
</dbReference>
<sequence length="338" mass="36489">MFVSLLPNDTAGHDAAVTQRRVVFLVYPRFQVLDLAGPHEVFAQTERWVPEGEGYDIEIVAGRAGAVRSCHGIDVTAGSGAQQCQGPLDTLVVVGGPGDREAVDDEELVGWIKAAAGRARRVASVCTGAFLLARAGLLDGRRAVTHWAACERLAHEHPAVTVTPDQIFVHDGEVWTSAGITAGMDLALAMVEEDHGPEVSRAVARMLVMFVQRPGGQAQFSTQLAAQAPTRKPLRDVQAWVTDHLADDLTVPVLAERAGMSERNFTRVFRAETGLTPAAYVETVRVEAARALLETTDTTIDAIARACGFGFAETLHRRFKHTLGVTPGQYRHHFSRAG</sequence>
<dbReference type="PROSITE" id="PS00041">
    <property type="entry name" value="HTH_ARAC_FAMILY_1"/>
    <property type="match status" value="1"/>
</dbReference>
<dbReference type="Pfam" id="PF01965">
    <property type="entry name" value="DJ-1_PfpI"/>
    <property type="match status" value="1"/>
</dbReference>
<accession>A0A1D7VXF9</accession>
<dbReference type="OrthoDB" id="3992151at2"/>
<keyword evidence="2" id="KW-0238">DNA-binding</keyword>
<reference evidence="5 6" key="1">
    <citation type="submission" date="2016-09" db="EMBL/GenBank/DDBJ databases">
        <title>Complete genome sequencing of Streptomyces lydicus 103 and metabolic pathways analysis of antibiotic biosynthesis.</title>
        <authorList>
            <person name="Jia N."/>
            <person name="Ding M.-Z."/>
            <person name="Gao F."/>
            <person name="Yuan Y.-J."/>
        </authorList>
    </citation>
    <scope>NUCLEOTIDE SEQUENCE [LARGE SCALE GENOMIC DNA]</scope>
    <source>
        <strain evidence="5 6">103</strain>
    </source>
</reference>
<dbReference type="KEGG" id="slc:SL103_22655"/>
<feature type="domain" description="HTH araC/xylS-type" evidence="4">
    <location>
        <begin position="235"/>
        <end position="333"/>
    </location>
</feature>
<dbReference type="EMBL" id="CP017157">
    <property type="protein sequence ID" value="AOP51422.1"/>
    <property type="molecule type" value="Genomic_DNA"/>
</dbReference>
<gene>
    <name evidence="5" type="ORF">SL103_22655</name>
</gene>
<dbReference type="CDD" id="cd03137">
    <property type="entry name" value="GATase1_AraC_1"/>
    <property type="match status" value="1"/>
</dbReference>
<evidence type="ECO:0000313" key="6">
    <source>
        <dbReference type="Proteomes" id="UP000094094"/>
    </source>
</evidence>
<keyword evidence="6" id="KW-1185">Reference proteome</keyword>
<dbReference type="PANTHER" id="PTHR43130">
    <property type="entry name" value="ARAC-FAMILY TRANSCRIPTIONAL REGULATOR"/>
    <property type="match status" value="1"/>
</dbReference>